<organism evidence="1 2">
    <name type="scientific">Malus baccata</name>
    <name type="common">Siberian crab apple</name>
    <name type="synonym">Pyrus baccata</name>
    <dbReference type="NCBI Taxonomy" id="106549"/>
    <lineage>
        <taxon>Eukaryota</taxon>
        <taxon>Viridiplantae</taxon>
        <taxon>Streptophyta</taxon>
        <taxon>Embryophyta</taxon>
        <taxon>Tracheophyta</taxon>
        <taxon>Spermatophyta</taxon>
        <taxon>Magnoliopsida</taxon>
        <taxon>eudicotyledons</taxon>
        <taxon>Gunneridae</taxon>
        <taxon>Pentapetalae</taxon>
        <taxon>rosids</taxon>
        <taxon>fabids</taxon>
        <taxon>Rosales</taxon>
        <taxon>Rosaceae</taxon>
        <taxon>Amygdaloideae</taxon>
        <taxon>Maleae</taxon>
        <taxon>Malus</taxon>
    </lineage>
</organism>
<evidence type="ECO:0000313" key="1">
    <source>
        <dbReference type="EMBL" id="TQD98835.1"/>
    </source>
</evidence>
<evidence type="ECO:0000313" key="2">
    <source>
        <dbReference type="Proteomes" id="UP000315295"/>
    </source>
</evidence>
<protein>
    <submittedName>
        <fullName evidence="1">Uncharacterized protein</fullName>
    </submittedName>
</protein>
<dbReference type="AlphaFoldDB" id="A0A540MJ77"/>
<keyword evidence="2" id="KW-1185">Reference proteome</keyword>
<dbReference type="EMBL" id="VIEB01000246">
    <property type="protein sequence ID" value="TQD98835.1"/>
    <property type="molecule type" value="Genomic_DNA"/>
</dbReference>
<sequence>MSASSGILCTPAANYESLYDPKMVWVRNNKEGDAFIRYFLNLMNDGVQQEAKLNEEAHTEAFHQAIDESEVELANIRSTFEDDFELKYADGYDRRYVTCCVRWDHHDG</sequence>
<comment type="caution">
    <text evidence="1">The sequence shown here is derived from an EMBL/GenBank/DDBJ whole genome shotgun (WGS) entry which is preliminary data.</text>
</comment>
<reference evidence="1 2" key="1">
    <citation type="journal article" date="2019" name="G3 (Bethesda)">
        <title>Sequencing of a Wild Apple (Malus baccata) Genome Unravels the Differences Between Cultivated and Wild Apple Species Regarding Disease Resistance and Cold Tolerance.</title>
        <authorList>
            <person name="Chen X."/>
        </authorList>
    </citation>
    <scope>NUCLEOTIDE SEQUENCE [LARGE SCALE GENOMIC DNA]</scope>
    <source>
        <strain evidence="2">cv. Shandingzi</strain>
        <tissue evidence="1">Leaves</tissue>
    </source>
</reference>
<proteinExistence type="predicted"/>
<dbReference type="Proteomes" id="UP000315295">
    <property type="component" value="Unassembled WGS sequence"/>
</dbReference>
<name>A0A540MJ77_MALBA</name>
<gene>
    <name evidence="1" type="ORF">C1H46_015478</name>
</gene>
<accession>A0A540MJ77</accession>